<dbReference type="OrthoDB" id="915634at2"/>
<dbReference type="Proteomes" id="UP000184031">
    <property type="component" value="Unassembled WGS sequence"/>
</dbReference>
<evidence type="ECO:0000313" key="4">
    <source>
        <dbReference type="EMBL" id="SHK43158.1"/>
    </source>
</evidence>
<feature type="domain" description="MobA/VirD2-like nuclease" evidence="2">
    <location>
        <begin position="17"/>
        <end position="151"/>
    </location>
</feature>
<keyword evidence="6" id="KW-1185">Reference proteome</keyword>
<evidence type="ECO:0000313" key="3">
    <source>
        <dbReference type="EMBL" id="SFB80345.1"/>
    </source>
</evidence>
<reference evidence="4 5" key="1">
    <citation type="submission" date="2016-11" db="EMBL/GenBank/DDBJ databases">
        <authorList>
            <person name="Varghese N."/>
            <person name="Submissions S."/>
        </authorList>
    </citation>
    <scope>NUCLEOTIDE SEQUENCE [LARGE SCALE GENOMIC DNA]</scope>
    <source>
        <strain evidence="4 5">CGMCC 1.12174</strain>
        <strain evidence="3 6">DSM 26351</strain>
    </source>
</reference>
<evidence type="ECO:0000256" key="1">
    <source>
        <dbReference type="SAM" id="MobiDB-lite"/>
    </source>
</evidence>
<dbReference type="RefSeq" id="WP_072877727.1">
    <property type="nucleotide sequence ID" value="NZ_FOKU01000002.1"/>
</dbReference>
<proteinExistence type="predicted"/>
<gene>
    <name evidence="3" type="ORF">SAMN04487891_102424</name>
    <name evidence="4" type="ORF">SAMN05216293_1104</name>
</gene>
<organism evidence="4 5">
    <name type="scientific">Flagellimonas taeanensis</name>
    <dbReference type="NCBI Taxonomy" id="1005926"/>
    <lineage>
        <taxon>Bacteria</taxon>
        <taxon>Pseudomonadati</taxon>
        <taxon>Bacteroidota</taxon>
        <taxon>Flavobacteriia</taxon>
        <taxon>Flavobacteriales</taxon>
        <taxon>Flavobacteriaceae</taxon>
        <taxon>Flagellimonas</taxon>
    </lineage>
</organism>
<evidence type="ECO:0000313" key="5">
    <source>
        <dbReference type="Proteomes" id="UP000184031"/>
    </source>
</evidence>
<name>A0A1M6SF88_9FLAO</name>
<protein>
    <submittedName>
        <fullName evidence="4">Relaxase/Mobilisation nuclease domain-containing protein</fullName>
    </submittedName>
</protein>
<sequence>MVAVIKTGHSIHRIFNYNENKVREGMARCIGQGNYPVEATRLGINMRLNRLLNRAMLNPNVSRNSVHISLNFDPSEKLYDEEMNSIAHSYMKGIGFDKQPYLVYRHEDAGHPHLHICSVNIRADGRRIDMNNIGRNQSEQARKTIEVEYGLVVAQSRHKDTYDLDLVDVEKASYGKRTTKAAIQTVLQYVLDRYKYASLPELNAVLNLYNVAAERGGEDSVMYRHNGLQFCLLDDAGNRIGVPLKASLFYNRPTLKNLQDKFLKKRSKKFPHKLKLKNTLDKALANTDIVSLGSLKQDLETQGIHLRLRQSTEGHLYGVTFVDHRTQCVFNGSELGKDYSAKALEQRLEPGTVAVPNQPGHSARQQEEGLQPQPTAAEAKAMANPPAPAQPKEEPTMLDKLLQVENVADYLPYHLRKHKKKKKKR</sequence>
<dbReference type="EMBL" id="FOKU01000002">
    <property type="protein sequence ID" value="SFB80345.1"/>
    <property type="molecule type" value="Genomic_DNA"/>
</dbReference>
<dbReference type="EMBL" id="FRAT01000002">
    <property type="protein sequence ID" value="SHK43158.1"/>
    <property type="molecule type" value="Genomic_DNA"/>
</dbReference>
<dbReference type="Pfam" id="PF03432">
    <property type="entry name" value="Relaxase"/>
    <property type="match status" value="1"/>
</dbReference>
<feature type="compositionally biased region" description="Low complexity" evidence="1">
    <location>
        <begin position="374"/>
        <end position="384"/>
    </location>
</feature>
<comment type="caution">
    <text evidence="4">The sequence shown here is derived from an EMBL/GenBank/DDBJ whole genome shotgun (WGS) entry which is preliminary data.</text>
</comment>
<accession>A0A1M6SF88</accession>
<dbReference type="InterPro" id="IPR005094">
    <property type="entry name" value="Endonuclease_MobA/VirD2"/>
</dbReference>
<feature type="region of interest" description="Disordered" evidence="1">
    <location>
        <begin position="352"/>
        <end position="397"/>
    </location>
</feature>
<evidence type="ECO:0000259" key="2">
    <source>
        <dbReference type="Pfam" id="PF03432"/>
    </source>
</evidence>
<evidence type="ECO:0000313" key="6">
    <source>
        <dbReference type="Proteomes" id="UP000198940"/>
    </source>
</evidence>
<dbReference type="Proteomes" id="UP000198940">
    <property type="component" value="Unassembled WGS sequence"/>
</dbReference>
<dbReference type="AlphaFoldDB" id="A0A1M6SF88"/>
<dbReference type="STRING" id="1055723.SAMN05216293_1104"/>